<reference evidence="1" key="1">
    <citation type="submission" date="2014-05" db="EMBL/GenBank/DDBJ databases">
        <authorList>
            <person name="Chronopoulou M."/>
        </authorList>
    </citation>
    <scope>NUCLEOTIDE SEQUENCE</scope>
    <source>
        <tissue evidence="1">Whole organism</tissue>
    </source>
</reference>
<evidence type="ECO:0000313" key="1">
    <source>
        <dbReference type="EMBL" id="CDW35491.1"/>
    </source>
</evidence>
<proteinExistence type="predicted"/>
<name>A0A0K2UCR3_LEPSM</name>
<protein>
    <submittedName>
        <fullName evidence="1">Uncharacterized protein</fullName>
    </submittedName>
</protein>
<sequence>IFLPGVPDPSDSLKVLEISQTVDSLRVHPARKHSNDCTKFLFEDISDFLSFFLIQFSQQNLGSI</sequence>
<dbReference type="AlphaFoldDB" id="A0A0K2UCR3"/>
<accession>A0A0K2UCR3</accession>
<feature type="non-terminal residue" evidence="1">
    <location>
        <position position="1"/>
    </location>
</feature>
<organism evidence="1">
    <name type="scientific">Lepeophtheirus salmonis</name>
    <name type="common">Salmon louse</name>
    <name type="synonym">Caligus salmonis</name>
    <dbReference type="NCBI Taxonomy" id="72036"/>
    <lineage>
        <taxon>Eukaryota</taxon>
        <taxon>Metazoa</taxon>
        <taxon>Ecdysozoa</taxon>
        <taxon>Arthropoda</taxon>
        <taxon>Crustacea</taxon>
        <taxon>Multicrustacea</taxon>
        <taxon>Hexanauplia</taxon>
        <taxon>Copepoda</taxon>
        <taxon>Siphonostomatoida</taxon>
        <taxon>Caligidae</taxon>
        <taxon>Lepeophtheirus</taxon>
    </lineage>
</organism>
<dbReference type="EMBL" id="HACA01018130">
    <property type="protein sequence ID" value="CDW35491.1"/>
    <property type="molecule type" value="Transcribed_RNA"/>
</dbReference>